<dbReference type="GeneID" id="54360668"/>
<reference evidence="2" key="1">
    <citation type="submission" date="2020-01" db="EMBL/GenBank/DDBJ databases">
        <authorList>
            <consortium name="DOE Joint Genome Institute"/>
            <person name="Haridas S."/>
            <person name="Albert R."/>
            <person name="Binder M."/>
            <person name="Bloem J."/>
            <person name="Labutti K."/>
            <person name="Salamov A."/>
            <person name="Andreopoulos B."/>
            <person name="Baker S.E."/>
            <person name="Barry K."/>
            <person name="Bills G."/>
            <person name="Bluhm B.H."/>
            <person name="Cannon C."/>
            <person name="Castanera R."/>
            <person name="Culley D.E."/>
            <person name="Daum C."/>
            <person name="Ezra D."/>
            <person name="Gonzalez J.B."/>
            <person name="Henrissat B."/>
            <person name="Kuo A."/>
            <person name="Liang C."/>
            <person name="Lipzen A."/>
            <person name="Lutzoni F."/>
            <person name="Magnuson J."/>
            <person name="Mondo S."/>
            <person name="Nolan M."/>
            <person name="Ohm R."/>
            <person name="Pangilinan J."/>
            <person name="Park H.-J."/>
            <person name="Ramirez L."/>
            <person name="Alfaro M."/>
            <person name="Sun H."/>
            <person name="Tritt A."/>
            <person name="Yoshinaga Y."/>
            <person name="Zwiers L.-H."/>
            <person name="Turgeon B.G."/>
            <person name="Goodwin S.B."/>
            <person name="Spatafora J.W."/>
            <person name="Crous P.W."/>
            <person name="Grigoriev I.V."/>
        </authorList>
    </citation>
    <scope>NUCLEOTIDE SEQUENCE</scope>
    <source>
        <strain evidence="2">CBS 342.82</strain>
    </source>
</reference>
<accession>A0A6J3ME56</accession>
<name>A0A6J3ME56_9PEZI</name>
<dbReference type="RefSeq" id="XP_033463332.1">
    <property type="nucleotide sequence ID" value="XM_033602868.1"/>
</dbReference>
<sequence length="153" mass="17417">MTIAAFDGVCANADERGGRFVTARHRLTYGTRDDDNNKTIGYSSSMILRSIRHFCKHAGALKVMGGSIRSVGLRMDARRHLFRCSSCPERTPGRGIYLSTKLTAWHFLDTERSDLPKRRRRESKSAFVPLFLLRTLQGYCWSRRVTAGAYMHT</sequence>
<reference evidence="2" key="2">
    <citation type="submission" date="2020-04" db="EMBL/GenBank/DDBJ databases">
        <authorList>
            <consortium name="NCBI Genome Project"/>
        </authorList>
    </citation>
    <scope>NUCLEOTIDE SEQUENCE</scope>
    <source>
        <strain evidence="2">CBS 342.82</strain>
    </source>
</reference>
<evidence type="ECO:0000313" key="2">
    <source>
        <dbReference type="RefSeq" id="XP_033463332.1"/>
    </source>
</evidence>
<keyword evidence="1" id="KW-1185">Reference proteome</keyword>
<reference evidence="2" key="3">
    <citation type="submission" date="2025-08" db="UniProtKB">
        <authorList>
            <consortium name="RefSeq"/>
        </authorList>
    </citation>
    <scope>IDENTIFICATION</scope>
    <source>
        <strain evidence="2">CBS 342.82</strain>
    </source>
</reference>
<proteinExistence type="predicted"/>
<gene>
    <name evidence="2" type="ORF">K489DRAFT_367528</name>
</gene>
<organism evidence="2">
    <name type="scientific">Dissoconium aciculare CBS 342.82</name>
    <dbReference type="NCBI Taxonomy" id="1314786"/>
    <lineage>
        <taxon>Eukaryota</taxon>
        <taxon>Fungi</taxon>
        <taxon>Dikarya</taxon>
        <taxon>Ascomycota</taxon>
        <taxon>Pezizomycotina</taxon>
        <taxon>Dothideomycetes</taxon>
        <taxon>Dothideomycetidae</taxon>
        <taxon>Mycosphaerellales</taxon>
        <taxon>Dissoconiaceae</taxon>
        <taxon>Dissoconium</taxon>
    </lineage>
</organism>
<evidence type="ECO:0000313" key="1">
    <source>
        <dbReference type="Proteomes" id="UP000504637"/>
    </source>
</evidence>
<dbReference type="Proteomes" id="UP000504637">
    <property type="component" value="Unplaced"/>
</dbReference>
<dbReference type="AlphaFoldDB" id="A0A6J3ME56"/>
<protein>
    <submittedName>
        <fullName evidence="2">Uncharacterized protein</fullName>
    </submittedName>
</protein>